<dbReference type="Proteomes" id="UP001642360">
    <property type="component" value="Unassembled WGS sequence"/>
</dbReference>
<dbReference type="InterPro" id="IPR035920">
    <property type="entry name" value="YhbY-like_sf"/>
</dbReference>
<evidence type="ECO:0000259" key="3">
    <source>
        <dbReference type="Pfam" id="PF01985"/>
    </source>
</evidence>
<feature type="compositionally biased region" description="Basic residues" evidence="2">
    <location>
        <begin position="299"/>
        <end position="308"/>
    </location>
</feature>
<keyword evidence="1" id="KW-0694">RNA-binding</keyword>
<dbReference type="PANTHER" id="PTHR47714">
    <property type="entry name" value="CRS1/YHBY DOMAIN CONTAINING PROTEIN, EXPRESSED"/>
    <property type="match status" value="1"/>
</dbReference>
<evidence type="ECO:0000256" key="1">
    <source>
        <dbReference type="ARBA" id="ARBA00022884"/>
    </source>
</evidence>
<dbReference type="InterPro" id="IPR001890">
    <property type="entry name" value="RNA-binding_CRM"/>
</dbReference>
<accession>A0ABC8RAQ3</accession>
<dbReference type="GO" id="GO:0003723">
    <property type="term" value="F:RNA binding"/>
    <property type="evidence" value="ECO:0007669"/>
    <property type="project" value="UniProtKB-KW"/>
</dbReference>
<dbReference type="Pfam" id="PF01985">
    <property type="entry name" value="CRS1_YhbY"/>
    <property type="match status" value="1"/>
</dbReference>
<protein>
    <recommendedName>
        <fullName evidence="3">CRM domain-containing protein</fullName>
    </recommendedName>
</protein>
<dbReference type="PANTHER" id="PTHR47714:SF1">
    <property type="entry name" value="RNA-BINDING CRS1 _ YHBY (CRM) DOMAIN PROTEIN"/>
    <property type="match status" value="1"/>
</dbReference>
<feature type="domain" description="CRM" evidence="3">
    <location>
        <begin position="136"/>
        <end position="184"/>
    </location>
</feature>
<evidence type="ECO:0000256" key="2">
    <source>
        <dbReference type="SAM" id="MobiDB-lite"/>
    </source>
</evidence>
<keyword evidence="5" id="KW-1185">Reference proteome</keyword>
<proteinExistence type="predicted"/>
<reference evidence="4 5" key="1">
    <citation type="submission" date="2024-02" db="EMBL/GenBank/DDBJ databases">
        <authorList>
            <person name="Vignale AGUSTIN F."/>
            <person name="Sosa J E."/>
            <person name="Modenutti C."/>
        </authorList>
    </citation>
    <scope>NUCLEOTIDE SEQUENCE [LARGE SCALE GENOMIC DNA]</scope>
</reference>
<sequence length="308" mass="33225">MGALSSLSSQLILRYIFRSPPPPPPPTSFSVFKPLHATSLRTTSAFFSSLSSPPFLFSSPSISLSSPPPFPLCLCNPQTLVENPINTVETYEDDSDYGELESGDEDFESEKENLNRVLDSSVSGADKVSVSKLPSLTVKEKKELASYAHSLGKKLKSQQVGKSGVTDSVATSLIETLEANELLKGSKLFSGFFAVRMSEHCTLEVVKLGLGLHPSNCAMLCGLKHCTLEVVKLGLGLHPPNCAMLPSLAKLKAEEKKKQAKRVFAKRQLASNPSLQTIAESVVSLGNMQNQGQGQRGSARGRRGISRF</sequence>
<evidence type="ECO:0000313" key="4">
    <source>
        <dbReference type="EMBL" id="CAK9142068.1"/>
    </source>
</evidence>
<gene>
    <name evidence="4" type="ORF">ILEXP_LOCUS9709</name>
</gene>
<dbReference type="SUPFAM" id="SSF75471">
    <property type="entry name" value="YhbY-like"/>
    <property type="match status" value="1"/>
</dbReference>
<dbReference type="Gene3D" id="3.30.110.60">
    <property type="entry name" value="YhbY-like"/>
    <property type="match status" value="1"/>
</dbReference>
<comment type="caution">
    <text evidence="4">The sequence shown here is derived from an EMBL/GenBank/DDBJ whole genome shotgun (WGS) entry which is preliminary data.</text>
</comment>
<name>A0ABC8RAQ3_9AQUA</name>
<evidence type="ECO:0000313" key="5">
    <source>
        <dbReference type="Proteomes" id="UP001642360"/>
    </source>
</evidence>
<feature type="compositionally biased region" description="Low complexity" evidence="2">
    <location>
        <begin position="288"/>
        <end position="298"/>
    </location>
</feature>
<feature type="region of interest" description="Disordered" evidence="2">
    <location>
        <begin position="288"/>
        <end position="308"/>
    </location>
</feature>
<dbReference type="EMBL" id="CAUOFW020001192">
    <property type="protein sequence ID" value="CAK9142068.1"/>
    <property type="molecule type" value="Genomic_DNA"/>
</dbReference>
<organism evidence="4 5">
    <name type="scientific">Ilex paraguariensis</name>
    <name type="common">yerba mate</name>
    <dbReference type="NCBI Taxonomy" id="185542"/>
    <lineage>
        <taxon>Eukaryota</taxon>
        <taxon>Viridiplantae</taxon>
        <taxon>Streptophyta</taxon>
        <taxon>Embryophyta</taxon>
        <taxon>Tracheophyta</taxon>
        <taxon>Spermatophyta</taxon>
        <taxon>Magnoliopsida</taxon>
        <taxon>eudicotyledons</taxon>
        <taxon>Gunneridae</taxon>
        <taxon>Pentapetalae</taxon>
        <taxon>asterids</taxon>
        <taxon>campanulids</taxon>
        <taxon>Aquifoliales</taxon>
        <taxon>Aquifoliaceae</taxon>
        <taxon>Ilex</taxon>
    </lineage>
</organism>
<dbReference type="AlphaFoldDB" id="A0ABC8RAQ3"/>